<dbReference type="AlphaFoldDB" id="A0A7V2SW47"/>
<dbReference type="Pfam" id="PF09312">
    <property type="entry name" value="SurA_N"/>
    <property type="match status" value="1"/>
</dbReference>
<evidence type="ECO:0000256" key="1">
    <source>
        <dbReference type="ARBA" id="ARBA00022729"/>
    </source>
</evidence>
<keyword evidence="3 6" id="KW-0697">Rotamase</keyword>
<dbReference type="Gene3D" id="3.10.50.40">
    <property type="match status" value="1"/>
</dbReference>
<dbReference type="Pfam" id="PF00639">
    <property type="entry name" value="Rotamase"/>
    <property type="match status" value="1"/>
</dbReference>
<keyword evidence="2" id="KW-0574">Periplasm</keyword>
<dbReference type="InterPro" id="IPR015391">
    <property type="entry name" value="SurA_N"/>
</dbReference>
<dbReference type="PANTHER" id="PTHR47637:SF1">
    <property type="entry name" value="CHAPERONE SURA"/>
    <property type="match status" value="1"/>
</dbReference>
<comment type="caution">
    <text evidence="8">The sequence shown here is derived from an EMBL/GenBank/DDBJ whole genome shotgun (WGS) entry which is preliminary data.</text>
</comment>
<dbReference type="InterPro" id="IPR000297">
    <property type="entry name" value="PPIase_PpiC"/>
</dbReference>
<evidence type="ECO:0000256" key="2">
    <source>
        <dbReference type="ARBA" id="ARBA00022764"/>
    </source>
</evidence>
<gene>
    <name evidence="8" type="ORF">ENJ63_04185</name>
</gene>
<proteinExistence type="predicted"/>
<sequence length="224" mass="25902">KKRGIKVTDQEIDLTIHDILQQNGVTMEELKEILKKQGKDLDQYRYEIKTQIEHSRLISQEVRGQIVVTDEEIDDYLKKHPVSNSQSGPIYVLQDIFVGFDGSTVSKEEAEKKIHAIYSSLNKPERDETALAQFQDLGSFTLDEMAPFLREHVKGLKKGDISGIISTENGFHIIRVKDLLLSNEDSLKAQRAEIRRKLMKEKLNARFEEWLKELRRNASIRILL</sequence>
<dbReference type="InterPro" id="IPR050280">
    <property type="entry name" value="OMP_Chaperone_SurA"/>
</dbReference>
<name>A0A7V2SW47_9BACT</name>
<dbReference type="InterPro" id="IPR046357">
    <property type="entry name" value="PPIase_dom_sf"/>
</dbReference>
<evidence type="ECO:0000259" key="7">
    <source>
        <dbReference type="PROSITE" id="PS50198"/>
    </source>
</evidence>
<keyword evidence="4" id="KW-0143">Chaperone</keyword>
<dbReference type="Gene3D" id="1.10.4030.10">
    <property type="entry name" value="Porin chaperone SurA, peptide-binding domain"/>
    <property type="match status" value="1"/>
</dbReference>
<protein>
    <recommendedName>
        <fullName evidence="7">PpiC domain-containing protein</fullName>
    </recommendedName>
</protein>
<feature type="non-terminal residue" evidence="8">
    <location>
        <position position="1"/>
    </location>
</feature>
<dbReference type="GO" id="GO:0003755">
    <property type="term" value="F:peptidyl-prolyl cis-trans isomerase activity"/>
    <property type="evidence" value="ECO:0007669"/>
    <property type="project" value="UniProtKB-KW"/>
</dbReference>
<evidence type="ECO:0000313" key="8">
    <source>
        <dbReference type="EMBL" id="HFC47061.1"/>
    </source>
</evidence>
<dbReference type="SUPFAM" id="SSF54534">
    <property type="entry name" value="FKBP-like"/>
    <property type="match status" value="1"/>
</dbReference>
<dbReference type="InterPro" id="IPR027304">
    <property type="entry name" value="Trigger_fact/SurA_dom_sf"/>
</dbReference>
<dbReference type="SUPFAM" id="SSF109998">
    <property type="entry name" value="Triger factor/SurA peptide-binding domain-like"/>
    <property type="match status" value="1"/>
</dbReference>
<feature type="domain" description="PpiC" evidence="7">
    <location>
        <begin position="118"/>
        <end position="178"/>
    </location>
</feature>
<keyword evidence="1" id="KW-0732">Signal</keyword>
<evidence type="ECO:0000256" key="6">
    <source>
        <dbReference type="PROSITE-ProRule" id="PRU00278"/>
    </source>
</evidence>
<dbReference type="Proteomes" id="UP000885797">
    <property type="component" value="Unassembled WGS sequence"/>
</dbReference>
<reference evidence="8" key="1">
    <citation type="journal article" date="2020" name="mSystems">
        <title>Genome- and Community-Level Interaction Insights into Carbon Utilization and Element Cycling Functions of Hydrothermarchaeota in Hydrothermal Sediment.</title>
        <authorList>
            <person name="Zhou Z."/>
            <person name="Liu Y."/>
            <person name="Xu W."/>
            <person name="Pan J."/>
            <person name="Luo Z.H."/>
            <person name="Li M."/>
        </authorList>
    </citation>
    <scope>NUCLEOTIDE SEQUENCE [LARGE SCALE GENOMIC DNA]</scope>
    <source>
        <strain evidence="8">HyVt-503</strain>
    </source>
</reference>
<dbReference type="PANTHER" id="PTHR47637">
    <property type="entry name" value="CHAPERONE SURA"/>
    <property type="match status" value="1"/>
</dbReference>
<evidence type="ECO:0000256" key="4">
    <source>
        <dbReference type="ARBA" id="ARBA00023186"/>
    </source>
</evidence>
<evidence type="ECO:0000256" key="3">
    <source>
        <dbReference type="ARBA" id="ARBA00023110"/>
    </source>
</evidence>
<dbReference type="PROSITE" id="PS50198">
    <property type="entry name" value="PPIC_PPIASE_2"/>
    <property type="match status" value="1"/>
</dbReference>
<keyword evidence="5 6" id="KW-0413">Isomerase</keyword>
<evidence type="ECO:0000256" key="5">
    <source>
        <dbReference type="ARBA" id="ARBA00023235"/>
    </source>
</evidence>
<accession>A0A7V2SW47</accession>
<organism evidence="8">
    <name type="scientific">Dissulfuribacter thermophilus</name>
    <dbReference type="NCBI Taxonomy" id="1156395"/>
    <lineage>
        <taxon>Bacteria</taxon>
        <taxon>Pseudomonadati</taxon>
        <taxon>Thermodesulfobacteriota</taxon>
        <taxon>Dissulfuribacteria</taxon>
        <taxon>Dissulfuribacterales</taxon>
        <taxon>Dissulfuribacteraceae</taxon>
        <taxon>Dissulfuribacter</taxon>
    </lineage>
</organism>
<dbReference type="EMBL" id="DRND01000333">
    <property type="protein sequence ID" value="HFC47061.1"/>
    <property type="molecule type" value="Genomic_DNA"/>
</dbReference>